<evidence type="ECO:0000313" key="2">
    <source>
        <dbReference type="Proteomes" id="UP001162972"/>
    </source>
</evidence>
<name>A0AAD6KGH9_9ROSI</name>
<evidence type="ECO:0000313" key="1">
    <source>
        <dbReference type="EMBL" id="KAJ6421927.1"/>
    </source>
</evidence>
<dbReference type="EMBL" id="JAPFFJ010000007">
    <property type="protein sequence ID" value="KAJ6421927.1"/>
    <property type="molecule type" value="Genomic_DNA"/>
</dbReference>
<gene>
    <name evidence="1" type="ORF">OIU84_026959</name>
</gene>
<dbReference type="Proteomes" id="UP001162972">
    <property type="component" value="Chromosome 19"/>
</dbReference>
<keyword evidence="2" id="KW-1185">Reference proteome</keyword>
<organism evidence="1 2">
    <name type="scientific">Salix udensis</name>
    <dbReference type="NCBI Taxonomy" id="889485"/>
    <lineage>
        <taxon>Eukaryota</taxon>
        <taxon>Viridiplantae</taxon>
        <taxon>Streptophyta</taxon>
        <taxon>Embryophyta</taxon>
        <taxon>Tracheophyta</taxon>
        <taxon>Spermatophyta</taxon>
        <taxon>Magnoliopsida</taxon>
        <taxon>eudicotyledons</taxon>
        <taxon>Gunneridae</taxon>
        <taxon>Pentapetalae</taxon>
        <taxon>rosids</taxon>
        <taxon>fabids</taxon>
        <taxon>Malpighiales</taxon>
        <taxon>Salicaceae</taxon>
        <taxon>Saliceae</taxon>
        <taxon>Salix</taxon>
    </lineage>
</organism>
<comment type="caution">
    <text evidence="1">The sequence shown here is derived from an EMBL/GenBank/DDBJ whole genome shotgun (WGS) entry which is preliminary data.</text>
</comment>
<protein>
    <submittedName>
        <fullName evidence="1">Uncharacterized protein</fullName>
    </submittedName>
</protein>
<proteinExistence type="predicted"/>
<accession>A0AAD6KGH9</accession>
<reference evidence="1 2" key="1">
    <citation type="journal article" date="2023" name="Int. J. Mol. Sci.">
        <title>De Novo Assembly and Annotation of 11 Diverse Shrub Willow (Salix) Genomes Reveals Novel Gene Organization in Sex-Linked Regions.</title>
        <authorList>
            <person name="Hyden B."/>
            <person name="Feng K."/>
            <person name="Yates T.B."/>
            <person name="Jawdy S."/>
            <person name="Cereghino C."/>
            <person name="Smart L.B."/>
            <person name="Muchero W."/>
        </authorList>
    </citation>
    <scope>NUCLEOTIDE SEQUENCE [LARGE SCALE GENOMIC DNA]</scope>
    <source>
        <tissue evidence="1">Shoot tip</tissue>
    </source>
</reference>
<sequence>MFVLIANKIFLILLAKFWGNGLRIT</sequence>
<dbReference type="AlphaFoldDB" id="A0AAD6KGH9"/>